<name>A0AAN8XPZ6_HALRR</name>
<reference evidence="1 2" key="1">
    <citation type="submission" date="2023-11" db="EMBL/GenBank/DDBJ databases">
        <title>Halocaridina rubra genome assembly.</title>
        <authorList>
            <person name="Smith C."/>
        </authorList>
    </citation>
    <scope>NUCLEOTIDE SEQUENCE [LARGE SCALE GENOMIC DNA]</scope>
    <source>
        <strain evidence="1">EP-1</strain>
        <tissue evidence="1">Whole</tissue>
    </source>
</reference>
<keyword evidence="2" id="KW-1185">Reference proteome</keyword>
<sequence length="57" mass="6704">DGSQMTDKPALPCPRTGWNRLPASFVLAYQHRKPARVRTYRRWLLTRESQRSLCAYP</sequence>
<comment type="caution">
    <text evidence="1">The sequence shown here is derived from an EMBL/GenBank/DDBJ whole genome shotgun (WGS) entry which is preliminary data.</text>
</comment>
<proteinExistence type="predicted"/>
<dbReference type="Proteomes" id="UP001381693">
    <property type="component" value="Unassembled WGS sequence"/>
</dbReference>
<dbReference type="EMBL" id="JAXCGZ010000742">
    <property type="protein sequence ID" value="KAK7085608.1"/>
    <property type="molecule type" value="Genomic_DNA"/>
</dbReference>
<accession>A0AAN8XPZ6</accession>
<evidence type="ECO:0000313" key="1">
    <source>
        <dbReference type="EMBL" id="KAK7085608.1"/>
    </source>
</evidence>
<evidence type="ECO:0000313" key="2">
    <source>
        <dbReference type="Proteomes" id="UP001381693"/>
    </source>
</evidence>
<dbReference type="AlphaFoldDB" id="A0AAN8XPZ6"/>
<gene>
    <name evidence="1" type="ORF">SK128_024606</name>
</gene>
<protein>
    <submittedName>
        <fullName evidence="1">Uncharacterized protein</fullName>
    </submittedName>
</protein>
<organism evidence="1 2">
    <name type="scientific">Halocaridina rubra</name>
    <name type="common">Hawaiian red shrimp</name>
    <dbReference type="NCBI Taxonomy" id="373956"/>
    <lineage>
        <taxon>Eukaryota</taxon>
        <taxon>Metazoa</taxon>
        <taxon>Ecdysozoa</taxon>
        <taxon>Arthropoda</taxon>
        <taxon>Crustacea</taxon>
        <taxon>Multicrustacea</taxon>
        <taxon>Malacostraca</taxon>
        <taxon>Eumalacostraca</taxon>
        <taxon>Eucarida</taxon>
        <taxon>Decapoda</taxon>
        <taxon>Pleocyemata</taxon>
        <taxon>Caridea</taxon>
        <taxon>Atyoidea</taxon>
        <taxon>Atyidae</taxon>
        <taxon>Halocaridina</taxon>
    </lineage>
</organism>
<feature type="non-terminal residue" evidence="1">
    <location>
        <position position="1"/>
    </location>
</feature>